<gene>
    <name evidence="1" type="ORF">JDO7802_03301</name>
</gene>
<dbReference type="STRING" id="420998.JDO7802_03301"/>
<evidence type="ECO:0008006" key="3">
    <source>
        <dbReference type="Google" id="ProtNLM"/>
    </source>
</evidence>
<evidence type="ECO:0000313" key="1">
    <source>
        <dbReference type="EMBL" id="CTQ51262.1"/>
    </source>
</evidence>
<organism evidence="1 2">
    <name type="scientific">Jannaschia donghaensis</name>
    <dbReference type="NCBI Taxonomy" id="420998"/>
    <lineage>
        <taxon>Bacteria</taxon>
        <taxon>Pseudomonadati</taxon>
        <taxon>Pseudomonadota</taxon>
        <taxon>Alphaproteobacteria</taxon>
        <taxon>Rhodobacterales</taxon>
        <taxon>Roseobacteraceae</taxon>
        <taxon>Jannaschia</taxon>
    </lineage>
</organism>
<sequence length="199" mass="22598">MNATGSRTPADADSVERVEIASEPALWAWLEAHYERDRGVWLVTWKAAHRDRYLSRDAVLDALIAYGWIDGRRMKLDADRTMQLIAPRKQQAWAATYRERANRLETAGRMRAPGRAVIARDRASGLWDAMAHVDALEDPADLILALEARDAWPWWTDAAPSYRRNVLRWIAQAKADATRAKRVAIVAEHAARGEKVPNY</sequence>
<dbReference type="Proteomes" id="UP000049222">
    <property type="component" value="Unassembled WGS sequence"/>
</dbReference>
<evidence type="ECO:0000313" key="2">
    <source>
        <dbReference type="Proteomes" id="UP000049222"/>
    </source>
</evidence>
<name>A0A0M6YLM2_9RHOB</name>
<dbReference type="EMBL" id="CXSU01000012">
    <property type="protein sequence ID" value="CTQ51262.1"/>
    <property type="molecule type" value="Genomic_DNA"/>
</dbReference>
<dbReference type="Pfam" id="PF13376">
    <property type="entry name" value="OmdA"/>
    <property type="match status" value="1"/>
</dbReference>
<proteinExistence type="predicted"/>
<protein>
    <recommendedName>
        <fullName evidence="3">Bacteriocin-protection, YdeI or OmpD-Associated</fullName>
    </recommendedName>
</protein>
<keyword evidence="2" id="KW-1185">Reference proteome</keyword>
<accession>A0A0M6YLM2</accession>
<dbReference type="AlphaFoldDB" id="A0A0M6YLM2"/>
<reference evidence="1 2" key="1">
    <citation type="submission" date="2015-07" db="EMBL/GenBank/DDBJ databases">
        <authorList>
            <person name="Noorani M."/>
        </authorList>
    </citation>
    <scope>NUCLEOTIDE SEQUENCE [LARGE SCALE GENOMIC DNA]</scope>
    <source>
        <strain evidence="1 2">CECT 7802</strain>
    </source>
</reference>